<dbReference type="EMBL" id="JAEEGA010000003">
    <property type="protein sequence ID" value="MBP1040556.1"/>
    <property type="molecule type" value="Genomic_DNA"/>
</dbReference>
<dbReference type="GO" id="GO:0016787">
    <property type="term" value="F:hydrolase activity"/>
    <property type="evidence" value="ECO:0007669"/>
    <property type="project" value="UniProtKB-KW"/>
</dbReference>
<dbReference type="Pfam" id="PF00144">
    <property type="entry name" value="Beta-lactamase"/>
    <property type="match status" value="1"/>
</dbReference>
<comment type="caution">
    <text evidence="2">The sequence shown here is derived from an EMBL/GenBank/DDBJ whole genome shotgun (WGS) entry which is preliminary data.</text>
</comment>
<reference evidence="2" key="1">
    <citation type="submission" date="2020-12" db="EMBL/GenBank/DDBJ databases">
        <title>Vagococcus allomyrinae sp. nov. and Enterococcus lavae sp. nov., isolated from the larvae of Allomyrina dichotoma.</title>
        <authorList>
            <person name="Lee S.D."/>
        </authorList>
    </citation>
    <scope>NUCLEOTIDE SEQUENCE</scope>
    <source>
        <strain evidence="2">BWB3-3</strain>
    </source>
</reference>
<accession>A0A940SUZ0</accession>
<keyword evidence="3" id="KW-1185">Reference proteome</keyword>
<dbReference type="InterPro" id="IPR012338">
    <property type="entry name" value="Beta-lactam/transpept-like"/>
</dbReference>
<sequence length="438" mass="49585">MGFGTYCQREWPLNQLLISHHGELVVAVANEPYQVSDRQMLFSMTKSITSLAIGIASDQGVLRLEDKVVSFFPADLPQEVDGHLRELTVRHLLMMSPGTKKDHYQEILATTNWVKAFLAQAFDCQPGQEFLYSTPSSHLLSAIISRATNKTLVDFLDEHLFRHMGIAKPQWETSPEGVTCGGMGLSLPPLDMLKIGELLLNKGEFQERQLISSWYLGQATSWQIQKPVSRDQGYLGRGYGYQFHLSEGGCYRLDGAFGQLTLISPQHDLVVVIHSRGIKLQEVLELFYEHVVYQQKMLPMTTSCKRQSAPTSAIDINWLLDRTLTLRQNCLEVTAVKVVRLGSAYQLQLVRSCRSLEIDFSLTKATNGQTWFIKDTMEYQQRYYCDSQASATNLTLNVHFVETPYIVTIGLSLLKEAVQFTFDINLGFTLHPFTQITK</sequence>
<evidence type="ECO:0000313" key="2">
    <source>
        <dbReference type="EMBL" id="MBP1040556.1"/>
    </source>
</evidence>
<dbReference type="InterPro" id="IPR001466">
    <property type="entry name" value="Beta-lactam-related"/>
</dbReference>
<dbReference type="Gene3D" id="3.40.710.10">
    <property type="entry name" value="DD-peptidase/beta-lactamase superfamily"/>
    <property type="match status" value="1"/>
</dbReference>
<gene>
    <name evidence="2" type="ORF">I6N95_06045</name>
</gene>
<organism evidence="2 3">
    <name type="scientific">Vagococcus allomyrinae</name>
    <dbReference type="NCBI Taxonomy" id="2794353"/>
    <lineage>
        <taxon>Bacteria</taxon>
        <taxon>Bacillati</taxon>
        <taxon>Bacillota</taxon>
        <taxon>Bacilli</taxon>
        <taxon>Lactobacillales</taxon>
        <taxon>Enterococcaceae</taxon>
        <taxon>Vagococcus</taxon>
    </lineage>
</organism>
<feature type="domain" description="Beta-lactamase-related" evidence="1">
    <location>
        <begin position="16"/>
        <end position="276"/>
    </location>
</feature>
<dbReference type="InterPro" id="IPR050789">
    <property type="entry name" value="Diverse_Enzym_Activities"/>
</dbReference>
<proteinExistence type="predicted"/>
<dbReference type="PANTHER" id="PTHR43283">
    <property type="entry name" value="BETA-LACTAMASE-RELATED"/>
    <property type="match status" value="1"/>
</dbReference>
<dbReference type="Proteomes" id="UP000674938">
    <property type="component" value="Unassembled WGS sequence"/>
</dbReference>
<dbReference type="SUPFAM" id="SSF56601">
    <property type="entry name" value="beta-lactamase/transpeptidase-like"/>
    <property type="match status" value="1"/>
</dbReference>
<keyword evidence="2" id="KW-0378">Hydrolase</keyword>
<name>A0A940SUZ0_9ENTE</name>
<dbReference type="PANTHER" id="PTHR43283:SF7">
    <property type="entry name" value="BETA-LACTAMASE-RELATED DOMAIN-CONTAINING PROTEIN"/>
    <property type="match status" value="1"/>
</dbReference>
<dbReference type="AlphaFoldDB" id="A0A940SUZ0"/>
<protein>
    <submittedName>
        <fullName evidence="2">Serine hydrolase</fullName>
    </submittedName>
</protein>
<evidence type="ECO:0000259" key="1">
    <source>
        <dbReference type="Pfam" id="PF00144"/>
    </source>
</evidence>
<dbReference type="RefSeq" id="WP_209525656.1">
    <property type="nucleotide sequence ID" value="NZ_JAEEGA010000003.1"/>
</dbReference>
<evidence type="ECO:0000313" key="3">
    <source>
        <dbReference type="Proteomes" id="UP000674938"/>
    </source>
</evidence>